<gene>
    <name evidence="2" type="ORF">DCC35_13075</name>
</gene>
<dbReference type="PANTHER" id="PTHR30441">
    <property type="entry name" value="DUF748 DOMAIN-CONTAINING PROTEIN"/>
    <property type="match status" value="1"/>
</dbReference>
<keyword evidence="3" id="KW-1185">Reference proteome</keyword>
<accession>A0A4D7JQ56</accession>
<reference evidence="2 3" key="1">
    <citation type="submission" date="2018-04" db="EMBL/GenBank/DDBJ databases">
        <title>Complete genome uncultured novel isolate.</title>
        <authorList>
            <person name="Merlino G."/>
        </authorList>
    </citation>
    <scope>NUCLEOTIDE SEQUENCE [LARGE SCALE GENOMIC DNA]</scope>
    <source>
        <strain evidence="3">R1DC9</strain>
    </source>
</reference>
<dbReference type="Pfam" id="PF05359">
    <property type="entry name" value="DUF748"/>
    <property type="match status" value="1"/>
</dbReference>
<keyword evidence="1" id="KW-0472">Membrane</keyword>
<keyword evidence="1" id="KW-0812">Transmembrane</keyword>
<sequence>MLKKIILYTLAGLFAIILLVLVLIPFVVPGYIEKNSKEWIGRKITLDKMRINYFTGTVRLYDFDLYEKDDSTVFVGFDTLIVNTEPYRLIGNNFVIEQFYLQGLFVDVIMYDSAFNFDDLMELGNDSTAVAEEEPTTDEDPMKFELSNMELRDAKFIIQDAEIQDSIEMKNFDFFLPYLVWNQEEDSKADLRFDFKNKGYFESVVDYNPGSGDFKVDFELGNYDISGYQKFAEKYVEIGKFKGKVDIKMIFDGNLDQPLQTTIASNFKLSDFALYDDKDHVMIGANHLLIDVKELNLEEKKIMIDSIHFLEPTLYLEAYDTTSNIAQFINRVMHPKNKIRYNRKKN</sequence>
<dbReference type="OrthoDB" id="9806239at2"/>
<dbReference type="InterPro" id="IPR008023">
    <property type="entry name" value="DUF748"/>
</dbReference>
<dbReference type="EMBL" id="CP028923">
    <property type="protein sequence ID" value="QCK15610.1"/>
    <property type="molecule type" value="Genomic_DNA"/>
</dbReference>
<dbReference type="RefSeq" id="WP_137091204.1">
    <property type="nucleotide sequence ID" value="NZ_CP028923.1"/>
</dbReference>
<dbReference type="GO" id="GO:0090313">
    <property type="term" value="P:regulation of protein targeting to membrane"/>
    <property type="evidence" value="ECO:0007669"/>
    <property type="project" value="TreeGrafter"/>
</dbReference>
<evidence type="ECO:0000256" key="1">
    <source>
        <dbReference type="SAM" id="Phobius"/>
    </source>
</evidence>
<proteinExistence type="predicted"/>
<feature type="transmembrane region" description="Helical" evidence="1">
    <location>
        <begin position="6"/>
        <end position="32"/>
    </location>
</feature>
<keyword evidence="1" id="KW-1133">Transmembrane helix</keyword>
<evidence type="ECO:0008006" key="4">
    <source>
        <dbReference type="Google" id="ProtNLM"/>
    </source>
</evidence>
<name>A0A4D7JQ56_9BACT</name>
<protein>
    <recommendedName>
        <fullName evidence="4">AsmA domain-containing protein</fullName>
    </recommendedName>
</protein>
<dbReference type="KEGG" id="fpf:DCC35_13075"/>
<dbReference type="PANTHER" id="PTHR30441:SF8">
    <property type="entry name" value="DUF748 DOMAIN-CONTAINING PROTEIN"/>
    <property type="match status" value="1"/>
</dbReference>
<evidence type="ECO:0000313" key="2">
    <source>
        <dbReference type="EMBL" id="QCK15610.1"/>
    </source>
</evidence>
<organism evidence="2 3">
    <name type="scientific">Mangrovivirga cuniculi</name>
    <dbReference type="NCBI Taxonomy" id="2715131"/>
    <lineage>
        <taxon>Bacteria</taxon>
        <taxon>Pseudomonadati</taxon>
        <taxon>Bacteroidota</taxon>
        <taxon>Cytophagia</taxon>
        <taxon>Cytophagales</taxon>
        <taxon>Mangrovivirgaceae</taxon>
        <taxon>Mangrovivirga</taxon>
    </lineage>
</organism>
<dbReference type="Proteomes" id="UP000298616">
    <property type="component" value="Chromosome"/>
</dbReference>
<dbReference type="GO" id="GO:0005886">
    <property type="term" value="C:plasma membrane"/>
    <property type="evidence" value="ECO:0007669"/>
    <property type="project" value="TreeGrafter"/>
</dbReference>
<dbReference type="AlphaFoldDB" id="A0A4D7JQ56"/>
<dbReference type="InterPro" id="IPR052894">
    <property type="entry name" value="AsmA-related"/>
</dbReference>
<evidence type="ECO:0000313" key="3">
    <source>
        <dbReference type="Proteomes" id="UP000298616"/>
    </source>
</evidence>